<dbReference type="GO" id="GO:0016298">
    <property type="term" value="F:lipase activity"/>
    <property type="evidence" value="ECO:0000318"/>
    <property type="project" value="GO_Central"/>
</dbReference>
<comment type="subcellular location">
    <subcellularLocation>
        <location evidence="1">Secreted</location>
    </subcellularLocation>
</comment>
<feature type="domain" description="Lipase" evidence="5">
    <location>
        <begin position="15"/>
        <end position="285"/>
    </location>
</feature>
<proteinExistence type="inferred from homology"/>
<protein>
    <recommendedName>
        <fullName evidence="5">Lipase domain-containing protein</fullName>
    </recommendedName>
</protein>
<dbReference type="InterPro" id="IPR033906">
    <property type="entry name" value="Lipase_N"/>
</dbReference>
<comment type="similarity">
    <text evidence="2 4">Belongs to the AB hydrolase superfamily. Lipase family.</text>
</comment>
<evidence type="ECO:0000313" key="6">
    <source>
        <dbReference type="EMBL" id="EFX89466.1"/>
    </source>
</evidence>
<dbReference type="FunCoup" id="E9FU21">
    <property type="interactions" value="10"/>
</dbReference>
<dbReference type="eggNOG" id="ENOG502R63T">
    <property type="taxonomic scope" value="Eukaryota"/>
</dbReference>
<dbReference type="OrthoDB" id="199913at2759"/>
<dbReference type="SUPFAM" id="SSF53474">
    <property type="entry name" value="alpha/beta-Hydrolases"/>
    <property type="match status" value="1"/>
</dbReference>
<evidence type="ECO:0000313" key="7">
    <source>
        <dbReference type="Proteomes" id="UP000000305"/>
    </source>
</evidence>
<evidence type="ECO:0000256" key="2">
    <source>
        <dbReference type="ARBA" id="ARBA00010701"/>
    </source>
</evidence>
<evidence type="ECO:0000256" key="4">
    <source>
        <dbReference type="RuleBase" id="RU004262"/>
    </source>
</evidence>
<gene>
    <name evidence="6" type="ORF">DAPPUDRAFT_303062</name>
</gene>
<evidence type="ECO:0000259" key="5">
    <source>
        <dbReference type="Pfam" id="PF00151"/>
    </source>
</evidence>
<dbReference type="EMBL" id="GL732524">
    <property type="protein sequence ID" value="EFX89466.1"/>
    <property type="molecule type" value="Genomic_DNA"/>
</dbReference>
<dbReference type="Pfam" id="PF00151">
    <property type="entry name" value="Lipase"/>
    <property type="match status" value="1"/>
</dbReference>
<reference evidence="6 7" key="1">
    <citation type="journal article" date="2011" name="Science">
        <title>The ecoresponsive genome of Daphnia pulex.</title>
        <authorList>
            <person name="Colbourne J.K."/>
            <person name="Pfrender M.E."/>
            <person name="Gilbert D."/>
            <person name="Thomas W.K."/>
            <person name="Tucker A."/>
            <person name="Oakley T.H."/>
            <person name="Tokishita S."/>
            <person name="Aerts A."/>
            <person name="Arnold G.J."/>
            <person name="Basu M.K."/>
            <person name="Bauer D.J."/>
            <person name="Caceres C.E."/>
            <person name="Carmel L."/>
            <person name="Casola C."/>
            <person name="Choi J.H."/>
            <person name="Detter J.C."/>
            <person name="Dong Q."/>
            <person name="Dusheyko S."/>
            <person name="Eads B.D."/>
            <person name="Frohlich T."/>
            <person name="Geiler-Samerotte K.A."/>
            <person name="Gerlach D."/>
            <person name="Hatcher P."/>
            <person name="Jogdeo S."/>
            <person name="Krijgsveld J."/>
            <person name="Kriventseva E.V."/>
            <person name="Kultz D."/>
            <person name="Laforsch C."/>
            <person name="Lindquist E."/>
            <person name="Lopez J."/>
            <person name="Manak J.R."/>
            <person name="Muller J."/>
            <person name="Pangilinan J."/>
            <person name="Patwardhan R.P."/>
            <person name="Pitluck S."/>
            <person name="Pritham E.J."/>
            <person name="Rechtsteiner A."/>
            <person name="Rho M."/>
            <person name="Rogozin I.B."/>
            <person name="Sakarya O."/>
            <person name="Salamov A."/>
            <person name="Schaack S."/>
            <person name="Shapiro H."/>
            <person name="Shiga Y."/>
            <person name="Skalitzky C."/>
            <person name="Smith Z."/>
            <person name="Souvorov A."/>
            <person name="Sung W."/>
            <person name="Tang Z."/>
            <person name="Tsuchiya D."/>
            <person name="Tu H."/>
            <person name="Vos H."/>
            <person name="Wang M."/>
            <person name="Wolf Y.I."/>
            <person name="Yamagata H."/>
            <person name="Yamada T."/>
            <person name="Ye Y."/>
            <person name="Shaw J.R."/>
            <person name="Andrews J."/>
            <person name="Crease T.J."/>
            <person name="Tang H."/>
            <person name="Lucas S.M."/>
            <person name="Robertson H.M."/>
            <person name="Bork P."/>
            <person name="Koonin E.V."/>
            <person name="Zdobnov E.M."/>
            <person name="Grigoriev I.V."/>
            <person name="Lynch M."/>
            <person name="Boore J.L."/>
        </authorList>
    </citation>
    <scope>NUCLEOTIDE SEQUENCE [LARGE SCALE GENOMIC DNA]</scope>
</reference>
<dbReference type="KEGG" id="dpx:DAPPUDRAFT_303062"/>
<dbReference type="GO" id="GO:0005615">
    <property type="term" value="C:extracellular space"/>
    <property type="evidence" value="ECO:0000318"/>
    <property type="project" value="GO_Central"/>
</dbReference>
<dbReference type="Proteomes" id="UP000000305">
    <property type="component" value="Unassembled WGS sequence"/>
</dbReference>
<dbReference type="AlphaFoldDB" id="E9FU21"/>
<dbReference type="HOGENOM" id="CLU_027171_0_0_1"/>
<evidence type="ECO:0000256" key="3">
    <source>
        <dbReference type="ARBA" id="ARBA00022525"/>
    </source>
</evidence>
<dbReference type="OMA" id="WTTHICY"/>
<dbReference type="InParanoid" id="E9FU21"/>
<dbReference type="PANTHER" id="PTHR11610:SF190">
    <property type="entry name" value="VITELLOGENIN-3-LIKE PROTEIN"/>
    <property type="match status" value="1"/>
</dbReference>
<dbReference type="Gene3D" id="3.40.50.1820">
    <property type="entry name" value="alpha/beta hydrolase"/>
    <property type="match status" value="1"/>
</dbReference>
<keyword evidence="3" id="KW-0964">Secreted</keyword>
<name>E9FU21_DAPPU</name>
<organism evidence="6 7">
    <name type="scientific">Daphnia pulex</name>
    <name type="common">Water flea</name>
    <dbReference type="NCBI Taxonomy" id="6669"/>
    <lineage>
        <taxon>Eukaryota</taxon>
        <taxon>Metazoa</taxon>
        <taxon>Ecdysozoa</taxon>
        <taxon>Arthropoda</taxon>
        <taxon>Crustacea</taxon>
        <taxon>Branchiopoda</taxon>
        <taxon>Diplostraca</taxon>
        <taxon>Cladocera</taxon>
        <taxon>Anomopoda</taxon>
        <taxon>Daphniidae</taxon>
        <taxon>Daphnia</taxon>
    </lineage>
</organism>
<evidence type="ECO:0000256" key="1">
    <source>
        <dbReference type="ARBA" id="ARBA00004613"/>
    </source>
</evidence>
<dbReference type="InterPro" id="IPR029058">
    <property type="entry name" value="AB_hydrolase_fold"/>
</dbReference>
<dbReference type="PANTHER" id="PTHR11610">
    <property type="entry name" value="LIPASE"/>
    <property type="match status" value="1"/>
</dbReference>
<dbReference type="InterPro" id="IPR000734">
    <property type="entry name" value="TAG_lipase"/>
</dbReference>
<sequence>MGGNYELNEIKAFCYFNLWTRTNPSIAQALLIDDEATLSKSSFNRSNPTKVFVHGWRMNGHSDVSMLTLRNEFLIKEDCNFIAFDWESFAATDYFSSAAKIRPIGVFTGDFLNFLIKQGLNVSQLHIIGFSLGAHIAGKAGFRVNVPVPRITGLDPAYPGFSIDNTDARLDVTDAQFVDIIHTNSDSLLNGGLSFTTSIGHVDFWPNGGIVQPGCSLISCSHYRALIYFTESINTKKPFTSTKCSTHMDWYIGLCANNTQTAMGFSVSTSAKGDYFLLTNVKAPFALG</sequence>
<dbReference type="InterPro" id="IPR013818">
    <property type="entry name" value="Lipase"/>
</dbReference>
<keyword evidence="7" id="KW-1185">Reference proteome</keyword>
<accession>E9FU21</accession>
<dbReference type="GO" id="GO:0016042">
    <property type="term" value="P:lipid catabolic process"/>
    <property type="evidence" value="ECO:0000318"/>
    <property type="project" value="GO_Central"/>
</dbReference>
<dbReference type="PRINTS" id="PR00821">
    <property type="entry name" value="TAGLIPASE"/>
</dbReference>
<dbReference type="CDD" id="cd00707">
    <property type="entry name" value="Pancreat_lipase_like"/>
    <property type="match status" value="1"/>
</dbReference>